<dbReference type="RefSeq" id="WP_099472258.1">
    <property type="nucleotide sequence ID" value="NZ_CAXBMK010000001.1"/>
</dbReference>
<dbReference type="Proteomes" id="UP000229730">
    <property type="component" value="Unassembled WGS sequence"/>
</dbReference>
<accession>A0A2G4YSQ2</accession>
<evidence type="ECO:0000256" key="1">
    <source>
        <dbReference type="ARBA" id="ARBA00022679"/>
    </source>
</evidence>
<gene>
    <name evidence="4" type="ORF">CRD36_08210</name>
</gene>
<dbReference type="InParanoid" id="A0A2G4YSQ2"/>
<evidence type="ECO:0000259" key="3">
    <source>
        <dbReference type="PROSITE" id="PS51186"/>
    </source>
</evidence>
<organism evidence="4 5">
    <name type="scientific">Paremcibacter congregatus</name>
    <dbReference type="NCBI Taxonomy" id="2043170"/>
    <lineage>
        <taxon>Bacteria</taxon>
        <taxon>Pseudomonadati</taxon>
        <taxon>Pseudomonadota</taxon>
        <taxon>Alphaproteobacteria</taxon>
        <taxon>Emcibacterales</taxon>
        <taxon>Emcibacteraceae</taxon>
        <taxon>Paremcibacter</taxon>
    </lineage>
</organism>
<dbReference type="GO" id="GO:0016747">
    <property type="term" value="F:acyltransferase activity, transferring groups other than amino-acyl groups"/>
    <property type="evidence" value="ECO:0007669"/>
    <property type="project" value="InterPro"/>
</dbReference>
<dbReference type="Pfam" id="PF00583">
    <property type="entry name" value="Acetyltransf_1"/>
    <property type="match status" value="1"/>
</dbReference>
<dbReference type="SUPFAM" id="SSF55729">
    <property type="entry name" value="Acyl-CoA N-acyltransferases (Nat)"/>
    <property type="match status" value="1"/>
</dbReference>
<feature type="domain" description="N-acetyltransferase" evidence="3">
    <location>
        <begin position="1"/>
        <end position="171"/>
    </location>
</feature>
<keyword evidence="2" id="KW-0012">Acyltransferase</keyword>
<dbReference type="InterPro" id="IPR050832">
    <property type="entry name" value="Bact_Acetyltransf"/>
</dbReference>
<dbReference type="InterPro" id="IPR000182">
    <property type="entry name" value="GNAT_dom"/>
</dbReference>
<name>A0A2G4YSQ2_9PROT</name>
<comment type="caution">
    <text evidence="4">The sequence shown here is derived from an EMBL/GenBank/DDBJ whole genome shotgun (WGS) entry which is preliminary data.</text>
</comment>
<dbReference type="AlphaFoldDB" id="A0A2G4YSQ2"/>
<dbReference type="PANTHER" id="PTHR43877">
    <property type="entry name" value="AMINOALKYLPHOSPHONATE N-ACETYLTRANSFERASE-RELATED-RELATED"/>
    <property type="match status" value="1"/>
</dbReference>
<dbReference type="OrthoDB" id="118465at2"/>
<evidence type="ECO:0000313" key="4">
    <source>
        <dbReference type="EMBL" id="PHZ85368.1"/>
    </source>
</evidence>
<dbReference type="Gene3D" id="3.40.630.30">
    <property type="match status" value="1"/>
</dbReference>
<sequence>MIIRRVTANDEKSFQDIMKASIAGICSDTYGADITAAWVSDDNPAFHFRVPAFAFVAEEAGEIIAVGGWSLTDKVDLHPIGDRKVEQPTHARINAVYVKPGHEGRGLGHKMITHLEQDIAADGRVRDIYLWSTKNAIPFYMAHGYQPGRDEQPEVAPGYTIDIRYMWKTLP</sequence>
<evidence type="ECO:0000313" key="5">
    <source>
        <dbReference type="Proteomes" id="UP000229730"/>
    </source>
</evidence>
<dbReference type="PROSITE" id="PS51186">
    <property type="entry name" value="GNAT"/>
    <property type="match status" value="1"/>
</dbReference>
<dbReference type="CDD" id="cd04301">
    <property type="entry name" value="NAT_SF"/>
    <property type="match status" value="1"/>
</dbReference>
<reference evidence="4 5" key="1">
    <citation type="submission" date="2017-10" db="EMBL/GenBank/DDBJ databases">
        <title>Frigbacter circumglobatus gen. nov. sp. nov., isolated from sediment cultured in situ.</title>
        <authorList>
            <person name="Zhao Z."/>
        </authorList>
    </citation>
    <scope>NUCLEOTIDE SEQUENCE [LARGE SCALE GENOMIC DNA]</scope>
    <source>
        <strain evidence="4 5">ZYL</strain>
    </source>
</reference>
<dbReference type="EMBL" id="PDEM01000016">
    <property type="protein sequence ID" value="PHZ85368.1"/>
    <property type="molecule type" value="Genomic_DNA"/>
</dbReference>
<dbReference type="InterPro" id="IPR016181">
    <property type="entry name" value="Acyl_CoA_acyltransferase"/>
</dbReference>
<protein>
    <recommendedName>
        <fullName evidence="3">N-acetyltransferase domain-containing protein</fullName>
    </recommendedName>
</protein>
<proteinExistence type="predicted"/>
<keyword evidence="1" id="KW-0808">Transferase</keyword>
<keyword evidence="5" id="KW-1185">Reference proteome</keyword>
<evidence type="ECO:0000256" key="2">
    <source>
        <dbReference type="ARBA" id="ARBA00023315"/>
    </source>
</evidence>